<evidence type="ECO:0000256" key="7">
    <source>
        <dbReference type="ARBA" id="ARBA00022840"/>
    </source>
</evidence>
<sequence>MILIVAGVSGTGKSTIGKMLAETLDLPFYDADDFHPEANVQKMQSGQPLNDQDRQPWLEILANELSTWEKQGGAVLACSALKAAYRETLATQCHNKVEWIILHGSKALLSERLAARKGHFFEPKLLDSQLSTLELPIDAHVVDVQSPPNVIVESIITRLEIA</sequence>
<name>A0A857JLQ5_9ALTE</name>
<comment type="similarity">
    <text evidence="2 10">Belongs to the gluconokinase GntK/GntV family.</text>
</comment>
<proteinExistence type="inferred from homology"/>
<evidence type="ECO:0000256" key="4">
    <source>
        <dbReference type="ARBA" id="ARBA00022679"/>
    </source>
</evidence>
<dbReference type="OrthoDB" id="9795716at2"/>
<evidence type="ECO:0000256" key="1">
    <source>
        <dbReference type="ARBA" id="ARBA00004761"/>
    </source>
</evidence>
<evidence type="ECO:0000256" key="9">
    <source>
        <dbReference type="ARBA" id="ARBA00048090"/>
    </source>
</evidence>
<comment type="pathway">
    <text evidence="1">Carbohydrate acid metabolism.</text>
</comment>
<dbReference type="Gene3D" id="3.40.50.300">
    <property type="entry name" value="P-loop containing nucleotide triphosphate hydrolases"/>
    <property type="match status" value="1"/>
</dbReference>
<dbReference type="InterPro" id="IPR027417">
    <property type="entry name" value="P-loop_NTPase"/>
</dbReference>
<keyword evidence="5 10" id="KW-0547">Nucleotide-binding</keyword>
<reference evidence="11 12" key="1">
    <citation type="submission" date="2019-12" db="EMBL/GenBank/DDBJ databases">
        <title>Genome sequencing and assembly of endphytes of Porphyra tenera.</title>
        <authorList>
            <person name="Park J.M."/>
            <person name="Shin R."/>
            <person name="Jo S.H."/>
        </authorList>
    </citation>
    <scope>NUCLEOTIDE SEQUENCE [LARGE SCALE GENOMIC DNA]</scope>
    <source>
        <strain evidence="11 12">GPM4</strain>
    </source>
</reference>
<dbReference type="AlphaFoldDB" id="A0A857JLQ5"/>
<keyword evidence="8" id="KW-0311">Gluconate utilization</keyword>
<dbReference type="NCBIfam" id="TIGR01313">
    <property type="entry name" value="therm_gnt_kin"/>
    <property type="match status" value="1"/>
</dbReference>
<gene>
    <name evidence="11" type="ORF">FX988_03273</name>
</gene>
<dbReference type="EMBL" id="CP047656">
    <property type="protein sequence ID" value="QHJ13015.1"/>
    <property type="molecule type" value="Genomic_DNA"/>
</dbReference>
<dbReference type="RefSeq" id="WP_160181151.1">
    <property type="nucleotide sequence ID" value="NZ_CP047656.1"/>
</dbReference>
<dbReference type="KEGG" id="pmes:FX988_03273"/>
<dbReference type="SUPFAM" id="SSF52540">
    <property type="entry name" value="P-loop containing nucleoside triphosphate hydrolases"/>
    <property type="match status" value="1"/>
</dbReference>
<dbReference type="PANTHER" id="PTHR43442:SF3">
    <property type="entry name" value="GLUCONOKINASE-RELATED"/>
    <property type="match status" value="1"/>
</dbReference>
<keyword evidence="12" id="KW-1185">Reference proteome</keyword>
<keyword evidence="4 10" id="KW-0808">Transferase</keyword>
<dbReference type="InterPro" id="IPR031322">
    <property type="entry name" value="Shikimate/glucono_kinase"/>
</dbReference>
<evidence type="ECO:0000256" key="3">
    <source>
        <dbReference type="ARBA" id="ARBA00012054"/>
    </source>
</evidence>
<dbReference type="FunFam" id="3.40.50.300:FF:000522">
    <property type="entry name" value="Gluconokinase"/>
    <property type="match status" value="1"/>
</dbReference>
<dbReference type="GO" id="GO:0005737">
    <property type="term" value="C:cytoplasm"/>
    <property type="evidence" value="ECO:0007669"/>
    <property type="project" value="TreeGrafter"/>
</dbReference>
<dbReference type="Pfam" id="PF01202">
    <property type="entry name" value="SKI"/>
    <property type="match status" value="1"/>
</dbReference>
<dbReference type="Proteomes" id="UP000464524">
    <property type="component" value="Chromosome"/>
</dbReference>
<dbReference type="GO" id="GO:0046316">
    <property type="term" value="F:gluconokinase activity"/>
    <property type="evidence" value="ECO:0007669"/>
    <property type="project" value="UniProtKB-EC"/>
</dbReference>
<dbReference type="GO" id="GO:0019521">
    <property type="term" value="P:D-gluconate metabolic process"/>
    <property type="evidence" value="ECO:0007669"/>
    <property type="project" value="UniProtKB-KW"/>
</dbReference>
<dbReference type="EC" id="2.7.1.12" evidence="3 10"/>
<evidence type="ECO:0000256" key="8">
    <source>
        <dbReference type="ARBA" id="ARBA00023064"/>
    </source>
</evidence>
<accession>A0A857JLQ5</accession>
<evidence type="ECO:0000256" key="5">
    <source>
        <dbReference type="ARBA" id="ARBA00022741"/>
    </source>
</evidence>
<dbReference type="PANTHER" id="PTHR43442">
    <property type="entry name" value="GLUCONOKINASE-RELATED"/>
    <property type="match status" value="1"/>
</dbReference>
<evidence type="ECO:0000256" key="6">
    <source>
        <dbReference type="ARBA" id="ARBA00022777"/>
    </source>
</evidence>
<evidence type="ECO:0000256" key="2">
    <source>
        <dbReference type="ARBA" id="ARBA00008420"/>
    </source>
</evidence>
<keyword evidence="6 10" id="KW-0418">Kinase</keyword>
<dbReference type="GO" id="GO:0005524">
    <property type="term" value="F:ATP binding"/>
    <property type="evidence" value="ECO:0007669"/>
    <property type="project" value="UniProtKB-KW"/>
</dbReference>
<evidence type="ECO:0000256" key="10">
    <source>
        <dbReference type="RuleBase" id="RU363066"/>
    </source>
</evidence>
<evidence type="ECO:0000313" key="11">
    <source>
        <dbReference type="EMBL" id="QHJ13015.1"/>
    </source>
</evidence>
<protein>
    <recommendedName>
        <fullName evidence="3 10">Gluconokinase</fullName>
        <ecNumber evidence="3 10">2.7.1.12</ecNumber>
    </recommendedName>
</protein>
<dbReference type="CDD" id="cd02021">
    <property type="entry name" value="GntK"/>
    <property type="match status" value="1"/>
</dbReference>
<keyword evidence="7 10" id="KW-0067">ATP-binding</keyword>
<evidence type="ECO:0000313" key="12">
    <source>
        <dbReference type="Proteomes" id="UP000464524"/>
    </source>
</evidence>
<comment type="catalytic activity">
    <reaction evidence="9 10">
        <text>D-gluconate + ATP = 6-phospho-D-gluconate + ADP + H(+)</text>
        <dbReference type="Rhea" id="RHEA:19433"/>
        <dbReference type="ChEBI" id="CHEBI:15378"/>
        <dbReference type="ChEBI" id="CHEBI:18391"/>
        <dbReference type="ChEBI" id="CHEBI:30616"/>
        <dbReference type="ChEBI" id="CHEBI:58759"/>
        <dbReference type="ChEBI" id="CHEBI:456216"/>
        <dbReference type="EC" id="2.7.1.12"/>
    </reaction>
</comment>
<organism evidence="11 12">
    <name type="scientific">Paraglaciecola mesophila</name>
    <dbReference type="NCBI Taxonomy" id="197222"/>
    <lineage>
        <taxon>Bacteria</taxon>
        <taxon>Pseudomonadati</taxon>
        <taxon>Pseudomonadota</taxon>
        <taxon>Gammaproteobacteria</taxon>
        <taxon>Alteromonadales</taxon>
        <taxon>Alteromonadaceae</taxon>
        <taxon>Paraglaciecola</taxon>
    </lineage>
</organism>
<dbReference type="InterPro" id="IPR006001">
    <property type="entry name" value="Therm_gnt_kin"/>
</dbReference>